<dbReference type="InterPro" id="IPR000515">
    <property type="entry name" value="MetI-like"/>
</dbReference>
<evidence type="ECO:0000313" key="10">
    <source>
        <dbReference type="Proteomes" id="UP000516361"/>
    </source>
</evidence>
<keyword evidence="10" id="KW-1185">Reference proteome</keyword>
<feature type="transmembrane region" description="Helical" evidence="7">
    <location>
        <begin position="538"/>
        <end position="562"/>
    </location>
</feature>
<evidence type="ECO:0000256" key="2">
    <source>
        <dbReference type="ARBA" id="ARBA00022448"/>
    </source>
</evidence>
<dbReference type="RefSeq" id="WP_198423035.1">
    <property type="nucleotide sequence ID" value="NZ_AP018712.1"/>
</dbReference>
<evidence type="ECO:0000313" key="9">
    <source>
        <dbReference type="EMBL" id="BBE31282.1"/>
    </source>
</evidence>
<keyword evidence="3" id="KW-1003">Cell membrane</keyword>
<comment type="subcellular location">
    <subcellularLocation>
        <location evidence="1 7">Cell membrane</location>
        <topology evidence="1 7">Multi-pass membrane protein</topology>
    </subcellularLocation>
</comment>
<dbReference type="Gene3D" id="1.10.3720.10">
    <property type="entry name" value="MetI-like"/>
    <property type="match status" value="2"/>
</dbReference>
<protein>
    <recommendedName>
        <fullName evidence="8">ABC transmembrane type-1 domain-containing protein</fullName>
    </recommendedName>
</protein>
<feature type="transmembrane region" description="Helical" evidence="7">
    <location>
        <begin position="14"/>
        <end position="35"/>
    </location>
</feature>
<keyword evidence="4 7" id="KW-0812">Transmembrane</keyword>
<dbReference type="InParanoid" id="A0A7G1GAP9"/>
<dbReference type="CDD" id="cd06261">
    <property type="entry name" value="TM_PBP2"/>
    <property type="match status" value="1"/>
</dbReference>
<evidence type="ECO:0000256" key="5">
    <source>
        <dbReference type="ARBA" id="ARBA00022989"/>
    </source>
</evidence>
<dbReference type="PANTHER" id="PTHR43744:SF12">
    <property type="entry name" value="ABC TRANSPORTER PERMEASE PROTEIN MG189-RELATED"/>
    <property type="match status" value="1"/>
</dbReference>
<evidence type="ECO:0000256" key="7">
    <source>
        <dbReference type="RuleBase" id="RU363032"/>
    </source>
</evidence>
<dbReference type="GO" id="GO:0005886">
    <property type="term" value="C:plasma membrane"/>
    <property type="evidence" value="ECO:0007669"/>
    <property type="project" value="UniProtKB-SubCell"/>
</dbReference>
<evidence type="ECO:0000256" key="3">
    <source>
        <dbReference type="ARBA" id="ARBA00022475"/>
    </source>
</evidence>
<feature type="transmembrane region" description="Helical" evidence="7">
    <location>
        <begin position="662"/>
        <end position="682"/>
    </location>
</feature>
<comment type="similarity">
    <text evidence="7">Belongs to the binding-protein-dependent transport system permease family.</text>
</comment>
<feature type="transmembrane region" description="Helical" evidence="7">
    <location>
        <begin position="607"/>
        <end position="624"/>
    </location>
</feature>
<keyword evidence="2 7" id="KW-0813">Transport</keyword>
<keyword evidence="5 7" id="KW-1133">Transmembrane helix</keyword>
<feature type="transmembrane region" description="Helical" evidence="7">
    <location>
        <begin position="706"/>
        <end position="728"/>
    </location>
</feature>
<dbReference type="AlphaFoldDB" id="A0A7G1GAP9"/>
<organism evidence="9 10">
    <name type="scientific">Tepiditoga spiralis</name>
    <dbReference type="NCBI Taxonomy" id="2108365"/>
    <lineage>
        <taxon>Bacteria</taxon>
        <taxon>Thermotogati</taxon>
        <taxon>Thermotogota</taxon>
        <taxon>Thermotogae</taxon>
        <taxon>Petrotogales</taxon>
        <taxon>Petrotogaceae</taxon>
        <taxon>Tepiditoga</taxon>
    </lineage>
</organism>
<dbReference type="InterPro" id="IPR035906">
    <property type="entry name" value="MetI-like_sf"/>
</dbReference>
<evidence type="ECO:0000256" key="1">
    <source>
        <dbReference type="ARBA" id="ARBA00004651"/>
    </source>
</evidence>
<dbReference type="Proteomes" id="UP000516361">
    <property type="component" value="Chromosome"/>
</dbReference>
<feature type="domain" description="ABC transmembrane type-1" evidence="8">
    <location>
        <begin position="539"/>
        <end position="728"/>
    </location>
</feature>
<reference evidence="9 10" key="1">
    <citation type="submission" date="2018-06" db="EMBL/GenBank/DDBJ databases">
        <title>Genome sequencing of Oceanotoga sp. sy52.</title>
        <authorList>
            <person name="Mori K."/>
        </authorList>
    </citation>
    <scope>NUCLEOTIDE SEQUENCE [LARGE SCALE GENOMIC DNA]</scope>
    <source>
        <strain evidence="10">sy52</strain>
    </source>
</reference>
<dbReference type="Pfam" id="PF00528">
    <property type="entry name" value="BPD_transp_1"/>
    <property type="match status" value="1"/>
</dbReference>
<dbReference type="PROSITE" id="PS50928">
    <property type="entry name" value="ABC_TM1"/>
    <property type="match status" value="1"/>
</dbReference>
<gene>
    <name evidence="9" type="ORF">OSSY52_14230</name>
</gene>
<evidence type="ECO:0000259" key="8">
    <source>
        <dbReference type="PROSITE" id="PS50928"/>
    </source>
</evidence>
<evidence type="ECO:0000256" key="4">
    <source>
        <dbReference type="ARBA" id="ARBA00022692"/>
    </source>
</evidence>
<dbReference type="GO" id="GO:0055085">
    <property type="term" value="P:transmembrane transport"/>
    <property type="evidence" value="ECO:0007669"/>
    <property type="project" value="InterPro"/>
</dbReference>
<dbReference type="KEGG" id="ocy:OSSY52_14230"/>
<feature type="transmembrane region" description="Helical" evidence="7">
    <location>
        <begin position="574"/>
        <end position="595"/>
    </location>
</feature>
<name>A0A7G1GAP9_9BACT</name>
<dbReference type="PANTHER" id="PTHR43744">
    <property type="entry name" value="ABC TRANSPORTER PERMEASE PROTEIN MG189-RELATED-RELATED"/>
    <property type="match status" value="1"/>
</dbReference>
<proteinExistence type="inferred from homology"/>
<sequence>MDYKKFWKTISSTFIYLLVAGGAVVMILPFAWMIMTSLKTDGEVNSWPPSWITKNFKSENIVNVIPESSTFSSKGTLSLAEFRTLSKKIEYNPYKVNYFIDDDPLRRGVVTLKINNLTYTDNEKLKVLMNKIFEYLNVNDVRKDLKTKIIDKDLTSENFEKIYFSLFSKEDGYYKKTNIIKNILLDLNKSSKFLEILEQKNINRLPQFRLKSNMTQEEKDEINSSKDKFKSYIISLNDKIKKVSKDIEEYSKGLGIIKFETSKSIELELKNLSNNFIKYNDKILSKTNLLMSKNIYNKVNENILTLNFYNEFFTLYKKIQNKNVNDFVVKFVIPQKKDMYNNIISNIKISDFPKYFKDKVIELASVSKILKLKDNVVNYYENSIINEIKNNYIRNSDELSKIIEILRTLSKNNANLSNANLYISKNDLSLLNKNIKGKEEEFLQTLNKRREYDSLFEKFGTFFENNISKAKILEGNDYIKEVLFKNNSNIVFYTKNMYSSWLFDEKPEVKVKYTFSQVIANIFQNYVDAWNAAPFSKYYANTVLMASMTTILEIIFASMAAFAFAKFNFFGKNFIFSLFLATMMVPGEVMLVPNYITISRFQWIDTYYALIVPWIVSVFAIFLLRQQFMTIPNDLWDAAKIDGSSSWRFLWTVMVPLSKPSIVTGALLKFVGSWNAFLWVLIVTKTPEMRTLAVGLQTFRSESGDIYNLMMAASTFSVLPIVIIFILLQKYFVAGISRSGLKG</sequence>
<evidence type="ECO:0000256" key="6">
    <source>
        <dbReference type="ARBA" id="ARBA00023136"/>
    </source>
</evidence>
<accession>A0A7G1GAP9</accession>
<dbReference type="EMBL" id="AP018712">
    <property type="protein sequence ID" value="BBE31282.1"/>
    <property type="molecule type" value="Genomic_DNA"/>
</dbReference>
<dbReference type="SUPFAM" id="SSF161098">
    <property type="entry name" value="MetI-like"/>
    <property type="match status" value="2"/>
</dbReference>
<keyword evidence="6 7" id="KW-0472">Membrane</keyword>